<evidence type="ECO:0000256" key="17">
    <source>
        <dbReference type="ARBA" id="ARBA00023157"/>
    </source>
</evidence>
<evidence type="ECO:0000256" key="18">
    <source>
        <dbReference type="ARBA" id="ARBA00023180"/>
    </source>
</evidence>
<feature type="region of interest" description="Disordered" evidence="27">
    <location>
        <begin position="922"/>
        <end position="958"/>
    </location>
</feature>
<dbReference type="PROSITE" id="PS50088">
    <property type="entry name" value="ANK_REPEAT"/>
    <property type="match status" value="2"/>
</dbReference>
<feature type="binding site" evidence="25">
    <location>
        <position position="460"/>
    </location>
    <ligand>
        <name>Zn(2+)</name>
        <dbReference type="ChEBI" id="CHEBI:29105"/>
        <note>catalytic</note>
    </ligand>
</feature>
<keyword evidence="15 28" id="KW-0472">Membrane</keyword>
<feature type="transmembrane region" description="Helical" evidence="28">
    <location>
        <begin position="1015"/>
        <end position="1037"/>
    </location>
</feature>
<evidence type="ECO:0000259" key="29">
    <source>
        <dbReference type="PROSITE" id="PS50026"/>
    </source>
</evidence>
<dbReference type="STRING" id="885580.ENSFDAP00000016749"/>
<keyword evidence="9 25" id="KW-0479">Metal-binding</keyword>
<feature type="region of interest" description="Disordered" evidence="27">
    <location>
        <begin position="142"/>
        <end position="217"/>
    </location>
</feature>
<feature type="domain" description="EGF-like" evidence="29">
    <location>
        <begin position="966"/>
        <end position="1006"/>
    </location>
</feature>
<dbReference type="PROSITE" id="PS50297">
    <property type="entry name" value="ANK_REP_REGION"/>
    <property type="match status" value="1"/>
</dbReference>
<evidence type="ECO:0000256" key="14">
    <source>
        <dbReference type="ARBA" id="ARBA00023049"/>
    </source>
</evidence>
<evidence type="ECO:0000259" key="31">
    <source>
        <dbReference type="PROSITE" id="PS50144"/>
    </source>
</evidence>
<dbReference type="InterPro" id="IPR006026">
    <property type="entry name" value="Peptidase_Metallo"/>
</dbReference>
<gene>
    <name evidence="33" type="ORF">H920_02432</name>
</gene>
<evidence type="ECO:0000256" key="20">
    <source>
        <dbReference type="ARBA" id="ARBA00051946"/>
    </source>
</evidence>
<dbReference type="FunFam" id="2.10.25.10:FF:000363">
    <property type="entry name" value="Meprin A subunit"/>
    <property type="match status" value="1"/>
</dbReference>
<evidence type="ECO:0000256" key="8">
    <source>
        <dbReference type="ARBA" id="ARBA00022692"/>
    </source>
</evidence>
<dbReference type="Pfam" id="PF12796">
    <property type="entry name" value="Ank_2"/>
    <property type="match status" value="1"/>
</dbReference>
<dbReference type="SUPFAM" id="SSF57196">
    <property type="entry name" value="EGF/Laminin"/>
    <property type="match status" value="1"/>
</dbReference>
<evidence type="ECO:0000256" key="10">
    <source>
        <dbReference type="ARBA" id="ARBA00022729"/>
    </source>
</evidence>
<protein>
    <recommendedName>
        <fullName evidence="26">Metalloendopeptidase</fullName>
        <ecNumber evidence="26">3.4.24.-</ecNumber>
    </recommendedName>
</protein>
<evidence type="ECO:0000256" key="15">
    <source>
        <dbReference type="ARBA" id="ARBA00023136"/>
    </source>
</evidence>
<evidence type="ECO:0000313" key="34">
    <source>
        <dbReference type="Proteomes" id="UP000028990"/>
    </source>
</evidence>
<dbReference type="InterPro" id="IPR002083">
    <property type="entry name" value="MATH/TRAF_dom"/>
</dbReference>
<dbReference type="GO" id="GO:0005576">
    <property type="term" value="C:extracellular region"/>
    <property type="evidence" value="ECO:0007669"/>
    <property type="project" value="UniProtKB-SubCell"/>
</dbReference>
<evidence type="ECO:0000256" key="11">
    <source>
        <dbReference type="ARBA" id="ARBA00022801"/>
    </source>
</evidence>
<evidence type="ECO:0000256" key="26">
    <source>
        <dbReference type="RuleBase" id="RU361183"/>
    </source>
</evidence>
<comment type="subcellular location">
    <subcellularLocation>
        <location evidence="1">Cell membrane</location>
        <topology evidence="1">Single-pass type I membrane protein</topology>
    </subcellularLocation>
    <subcellularLocation>
        <location evidence="2">Secreted</location>
    </subcellularLocation>
</comment>
<feature type="active site" evidence="25">
    <location>
        <position position="451"/>
    </location>
</feature>
<keyword evidence="19" id="KW-0395">Inflammatory response</keyword>
<sequence length="1042" mass="114771">MALTKMSDMTRLHQAVAAGDYSTVKRILKKGLCDPNHKDADWNDRTPLHWAAIRGHMEVLYLLLEHGARPCLVTDVGWTPAHFAAESGHLGILKALHTLHAAIDAPDFFGDTPKRIAQIYGQSACVAFLEMAEPQCRANRLAGLPRDERDPDWDAGKGRLQRSLLSAAPSTGERGRGRLRARRGGTQGRGPLPSRDPVAHTRGCRAPAATQGPGSSDLQCRTVKAEAACLQDAETGASSQRPVCLQRCRRGGADALFPGAFAKRWCHGAQEGDDMQKGKAVGSGEGRKRWQSLSLRNYRAALYVVLCEILATPLRGVPGGGDGSPSARLLTTQESGTTSPDVFCSQHPPHERPPGMLSGTEPLLHVQGEDFGEQKDISQINLELNAKGAILSAFEMFRLKSCVDFKPYEGESSYIIFQQFSGCWSMVGNQHVGQNLSIGAGCDYKAIIEHEILHALGFYHEQSRTDRDDYVTIWWDEIIPGYEHNFNIYSDSLVTDLNTPYDYESLMHYIPLSFNQNEGVPTITTKIPEFNSIIGQRLDFSAIDLERLNRMYNCTTTHTLLDHCTFEKANICGMIQGTRDDADWVHEDSAQAGQGDHTLGGRCTGAGYSMHFDTGTGAVEEAALLESRILYPKRKQQCLQFFYKMTGSPLDRLVVWVRRDDGTGKVRKLVKVQTIQGDSDHNWKIAHVMLQEEKKFRYLFQGTKGDPQNSAGGISLDDVTLAETPCPAGVWTVRNISQVLQSTTKGDKLLSPRFYNSEGYGFGVTLYPHGRATSSASGSLSVAFHLCSGENDAILEWPVQNRQAIVTILDQETDVKSRMSLSMMLTTSLSHTSSAINGSVIWDRPSLVGSYDKDCDCFRGIDVGRSNSLSHQMLRRRSFLRNDDLIVFVDFEDLTHLNQTEVPVRTADRRLISAGLVLHGQEQQASGRASQKAVLDEAPPGSLGGRQKRSVENTGPMEDHNWPQYFRDPCDPNPCQNQGVCVNVKGMASCRCASGHAFFYTGERCQAMQVHSSTLGLMVGGMAGVVILTFAIFSIILQSPRP</sequence>
<feature type="compositionally biased region" description="Basic and acidic residues" evidence="27">
    <location>
        <begin position="145"/>
        <end position="157"/>
    </location>
</feature>
<dbReference type="SUPFAM" id="SSF49599">
    <property type="entry name" value="TRAF domain-like"/>
    <property type="match status" value="1"/>
</dbReference>
<keyword evidence="6" id="KW-0597">Phosphoprotein</keyword>
<keyword evidence="12 25" id="KW-0862">Zinc</keyword>
<evidence type="ECO:0000256" key="22">
    <source>
        <dbReference type="ARBA" id="ARBA00061743"/>
    </source>
</evidence>
<keyword evidence="16" id="KW-0865">Zymogen</keyword>
<keyword evidence="34" id="KW-1185">Reference proteome</keyword>
<reference evidence="33 34" key="1">
    <citation type="submission" date="2013-11" db="EMBL/GenBank/DDBJ databases">
        <title>The Damaraland mole rat (Fukomys damarensis) genome and evolution of African mole rats.</title>
        <authorList>
            <person name="Gladyshev V.N."/>
            <person name="Fang X."/>
        </authorList>
    </citation>
    <scope>NUCLEOTIDE SEQUENCE [LARGE SCALE GENOMIC DNA]</scope>
    <source>
        <tissue evidence="33">Liver</tissue>
    </source>
</reference>
<dbReference type="Gene3D" id="2.60.210.10">
    <property type="entry name" value="Apoptosis, Tumor Necrosis Factor Receptor Associated Protein 2, Chain A"/>
    <property type="match status" value="1"/>
</dbReference>
<dbReference type="FunFam" id="2.60.120.200:FF:000037">
    <property type="entry name" value="Meprin A subunit"/>
    <property type="match status" value="1"/>
</dbReference>
<keyword evidence="11 25" id="KW-0378">Hydrolase</keyword>
<keyword evidence="3" id="KW-1003">Cell membrane</keyword>
<dbReference type="Proteomes" id="UP000028990">
    <property type="component" value="Unassembled WGS sequence"/>
</dbReference>
<dbReference type="Gene3D" id="3.40.390.10">
    <property type="entry name" value="Collagenase (Catalytic Domain)"/>
    <property type="match status" value="1"/>
</dbReference>
<dbReference type="FunFam" id="2.60.210.10:FF:000009">
    <property type="entry name" value="Meprin A subunit"/>
    <property type="match status" value="1"/>
</dbReference>
<dbReference type="Pfam" id="PF00008">
    <property type="entry name" value="EGF"/>
    <property type="match status" value="1"/>
</dbReference>
<dbReference type="SMART" id="SM00061">
    <property type="entry name" value="MATH"/>
    <property type="match status" value="1"/>
</dbReference>
<evidence type="ECO:0000256" key="21">
    <source>
        <dbReference type="ARBA" id="ARBA00056934"/>
    </source>
</evidence>
<keyword evidence="18" id="KW-0325">Glycoprotein</keyword>
<comment type="function">
    <text evidence="21">Membrane metallopeptidase that sheds many membrane-bound proteins. Exhibits a strong preference for acidic amino acids at the P1' position. Known substrates include: FGF19, VGFA, IL1B, IL18, procollagen I and III, E-cadherin, KLK7, gastrin, ADAM10, tenascin-C. The presence of several pro-inflammatory cytokine among substrates implicate MEP1B in inflammation. It is also involved in tissue remodeling due to its capability to degrade extracellular matrix components.</text>
</comment>
<dbReference type="GO" id="GO:0006508">
    <property type="term" value="P:proteolysis"/>
    <property type="evidence" value="ECO:0007669"/>
    <property type="project" value="UniProtKB-KW"/>
</dbReference>
<keyword evidence="5 24" id="KW-0245">EGF-like domain</keyword>
<evidence type="ECO:0000256" key="2">
    <source>
        <dbReference type="ARBA" id="ARBA00004613"/>
    </source>
</evidence>
<dbReference type="PROSITE" id="PS51864">
    <property type="entry name" value="ASTACIN"/>
    <property type="match status" value="1"/>
</dbReference>
<dbReference type="EC" id="3.4.24.-" evidence="26"/>
<dbReference type="SMART" id="SM00137">
    <property type="entry name" value="MAM"/>
    <property type="match status" value="1"/>
</dbReference>
<dbReference type="SMART" id="SM00235">
    <property type="entry name" value="ZnMc"/>
    <property type="match status" value="1"/>
</dbReference>
<evidence type="ECO:0000256" key="28">
    <source>
        <dbReference type="SAM" id="Phobius"/>
    </source>
</evidence>
<dbReference type="SUPFAM" id="SSF48403">
    <property type="entry name" value="Ankyrin repeat"/>
    <property type="match status" value="1"/>
</dbReference>
<evidence type="ECO:0000256" key="13">
    <source>
        <dbReference type="ARBA" id="ARBA00022989"/>
    </source>
</evidence>
<keyword evidence="7 25" id="KW-0645">Protease</keyword>
<dbReference type="PROSITE" id="PS50060">
    <property type="entry name" value="MAM_2"/>
    <property type="match status" value="1"/>
</dbReference>
<comment type="caution">
    <text evidence="24">Lacks conserved residue(s) required for the propagation of feature annotation.</text>
</comment>
<dbReference type="CDD" id="cd00054">
    <property type="entry name" value="EGF_CA"/>
    <property type="match status" value="1"/>
</dbReference>
<dbReference type="PRINTS" id="PR00020">
    <property type="entry name" value="MAMDOMAIN"/>
</dbReference>
<dbReference type="EMBL" id="KN121537">
    <property type="protein sequence ID" value="KFO36220.1"/>
    <property type="molecule type" value="Genomic_DNA"/>
</dbReference>
<evidence type="ECO:0000256" key="9">
    <source>
        <dbReference type="ARBA" id="ARBA00022723"/>
    </source>
</evidence>
<dbReference type="AlphaFoldDB" id="A0A091E127"/>
<evidence type="ECO:0000256" key="23">
    <source>
        <dbReference type="PROSITE-ProRule" id="PRU00023"/>
    </source>
</evidence>
<keyword evidence="17" id="KW-1015">Disulfide bond</keyword>
<feature type="binding site" evidence="25">
    <location>
        <position position="454"/>
    </location>
    <ligand>
        <name>Zn(2+)</name>
        <dbReference type="ChEBI" id="CHEBI:29105"/>
        <note>catalytic</note>
    </ligand>
</feature>
<evidence type="ECO:0000256" key="19">
    <source>
        <dbReference type="ARBA" id="ARBA00023198"/>
    </source>
</evidence>
<keyword evidence="23" id="KW-0040">ANK repeat</keyword>
<evidence type="ECO:0000256" key="16">
    <source>
        <dbReference type="ARBA" id="ARBA00023145"/>
    </source>
</evidence>
<feature type="compositionally biased region" description="Polar residues" evidence="27">
    <location>
        <begin position="329"/>
        <end position="340"/>
    </location>
</feature>
<dbReference type="Pfam" id="PF00629">
    <property type="entry name" value="MAM"/>
    <property type="match status" value="1"/>
</dbReference>
<dbReference type="MEROPS" id="M12.002"/>
<dbReference type="InterPro" id="IPR001506">
    <property type="entry name" value="Peptidase_M12A"/>
</dbReference>
<evidence type="ECO:0000256" key="1">
    <source>
        <dbReference type="ARBA" id="ARBA00004251"/>
    </source>
</evidence>
<evidence type="ECO:0000256" key="25">
    <source>
        <dbReference type="PROSITE-ProRule" id="PRU01211"/>
    </source>
</evidence>
<dbReference type="eggNOG" id="KOG0504">
    <property type="taxonomic scope" value="Eukaryota"/>
</dbReference>
<dbReference type="GO" id="GO:0008270">
    <property type="term" value="F:zinc ion binding"/>
    <property type="evidence" value="ECO:0007669"/>
    <property type="project" value="UniProtKB-UniRule"/>
</dbReference>
<dbReference type="InterPro" id="IPR000998">
    <property type="entry name" value="MAM_dom"/>
</dbReference>
<dbReference type="InterPro" id="IPR013320">
    <property type="entry name" value="ConA-like_dom_sf"/>
</dbReference>
<evidence type="ECO:0000259" key="32">
    <source>
        <dbReference type="PROSITE" id="PS51864"/>
    </source>
</evidence>
<organism evidence="33 34">
    <name type="scientific">Fukomys damarensis</name>
    <name type="common">Damaraland mole rat</name>
    <name type="synonym">Cryptomys damarensis</name>
    <dbReference type="NCBI Taxonomy" id="885580"/>
    <lineage>
        <taxon>Eukaryota</taxon>
        <taxon>Metazoa</taxon>
        <taxon>Chordata</taxon>
        <taxon>Craniata</taxon>
        <taxon>Vertebrata</taxon>
        <taxon>Euteleostomi</taxon>
        <taxon>Mammalia</taxon>
        <taxon>Eutheria</taxon>
        <taxon>Euarchontoglires</taxon>
        <taxon>Glires</taxon>
        <taxon>Rodentia</taxon>
        <taxon>Hystricomorpha</taxon>
        <taxon>Bathyergidae</taxon>
        <taxon>Fukomys</taxon>
    </lineage>
</organism>
<keyword evidence="14 25" id="KW-0482">Metalloprotease</keyword>
<evidence type="ECO:0000256" key="12">
    <source>
        <dbReference type="ARBA" id="ARBA00022833"/>
    </source>
</evidence>
<dbReference type="InterPro" id="IPR002110">
    <property type="entry name" value="Ankyrin_rpt"/>
</dbReference>
<dbReference type="InterPro" id="IPR036770">
    <property type="entry name" value="Ankyrin_rpt-contain_sf"/>
</dbReference>
<feature type="repeat" description="ANK" evidence="23">
    <location>
        <begin position="76"/>
        <end position="108"/>
    </location>
</feature>
<keyword evidence="10" id="KW-0732">Signal</keyword>
<dbReference type="GO" id="GO:0005886">
    <property type="term" value="C:plasma membrane"/>
    <property type="evidence" value="ECO:0007669"/>
    <property type="project" value="UniProtKB-SubCell"/>
</dbReference>
<feature type="domain" description="MATH" evidence="31">
    <location>
        <begin position="726"/>
        <end position="891"/>
    </location>
</feature>
<dbReference type="PROSITE" id="PS50026">
    <property type="entry name" value="EGF_3"/>
    <property type="match status" value="1"/>
</dbReference>
<dbReference type="SMART" id="SM00248">
    <property type="entry name" value="ANK"/>
    <property type="match status" value="3"/>
</dbReference>
<dbReference type="Gene3D" id="2.10.25.10">
    <property type="entry name" value="Laminin"/>
    <property type="match status" value="1"/>
</dbReference>
<dbReference type="Gene3D" id="1.25.40.20">
    <property type="entry name" value="Ankyrin repeat-containing domain"/>
    <property type="match status" value="1"/>
</dbReference>
<evidence type="ECO:0000259" key="30">
    <source>
        <dbReference type="PROSITE" id="PS50060"/>
    </source>
</evidence>
<comment type="cofactor">
    <cofactor evidence="25 26">
        <name>Zn(2+)</name>
        <dbReference type="ChEBI" id="CHEBI:29105"/>
    </cofactor>
    <text evidence="25 26">Binds 1 zinc ion per subunit.</text>
</comment>
<dbReference type="InterPro" id="IPR000742">
    <property type="entry name" value="EGF"/>
</dbReference>
<evidence type="ECO:0000256" key="4">
    <source>
        <dbReference type="ARBA" id="ARBA00022525"/>
    </source>
</evidence>
<feature type="domain" description="Peptidase M12A" evidence="32">
    <location>
        <begin position="354"/>
        <end position="555"/>
    </location>
</feature>
<dbReference type="InterPro" id="IPR008974">
    <property type="entry name" value="TRAF-like"/>
</dbReference>
<dbReference type="InterPro" id="IPR024079">
    <property type="entry name" value="MetalloPept_cat_dom_sf"/>
</dbReference>
<feature type="binding site" evidence="25">
    <location>
        <position position="450"/>
    </location>
    <ligand>
        <name>Zn(2+)</name>
        <dbReference type="ChEBI" id="CHEBI:29105"/>
        <note>catalytic</note>
    </ligand>
</feature>
<keyword evidence="4" id="KW-0964">Secreted</keyword>
<dbReference type="PANTHER" id="PTHR10127:SF824">
    <property type="entry name" value="MEPRIN A SUBUNIT ALPHA"/>
    <property type="match status" value="1"/>
</dbReference>
<evidence type="ECO:0000256" key="7">
    <source>
        <dbReference type="ARBA" id="ARBA00022670"/>
    </source>
</evidence>
<evidence type="ECO:0000256" key="24">
    <source>
        <dbReference type="PROSITE-ProRule" id="PRU00076"/>
    </source>
</evidence>
<feature type="domain" description="MAM" evidence="30">
    <location>
        <begin position="562"/>
        <end position="728"/>
    </location>
</feature>
<dbReference type="CDD" id="cd06263">
    <property type="entry name" value="MAM"/>
    <property type="match status" value="1"/>
</dbReference>
<proteinExistence type="predicted"/>
<dbReference type="SUPFAM" id="SSF55486">
    <property type="entry name" value="Metalloproteases ('zincins'), catalytic domain"/>
    <property type="match status" value="1"/>
</dbReference>
<evidence type="ECO:0000313" key="33">
    <source>
        <dbReference type="EMBL" id="KFO36220.1"/>
    </source>
</evidence>
<dbReference type="PROSITE" id="PS50144">
    <property type="entry name" value="MATH"/>
    <property type="match status" value="1"/>
</dbReference>
<dbReference type="Pfam" id="PF01400">
    <property type="entry name" value="Astacin"/>
    <property type="match status" value="1"/>
</dbReference>
<feature type="region of interest" description="Disordered" evidence="27">
    <location>
        <begin position="318"/>
        <end position="362"/>
    </location>
</feature>
<dbReference type="PRINTS" id="PR00480">
    <property type="entry name" value="ASTACIN"/>
</dbReference>
<comment type="catalytic activity">
    <reaction evidence="20">
        <text>Hydrolysis of proteins, including azocasein, and peptides. Hydrolysis of 5-His-|-Leu-6, 6-Leu-|-Cys-7, 14-Ala-|-Leu-15 and 19-Cys-|-Gly-20 bonds in insulin B chain.</text>
        <dbReference type="EC" id="3.4.24.63"/>
    </reaction>
</comment>
<evidence type="ECO:0000256" key="27">
    <source>
        <dbReference type="SAM" id="MobiDB-lite"/>
    </source>
</evidence>
<evidence type="ECO:0000256" key="3">
    <source>
        <dbReference type="ARBA" id="ARBA00022475"/>
    </source>
</evidence>
<dbReference type="GO" id="GO:0006954">
    <property type="term" value="P:inflammatory response"/>
    <property type="evidence" value="ECO:0007669"/>
    <property type="project" value="UniProtKB-KW"/>
</dbReference>
<accession>A0A091E127</accession>
<feature type="repeat" description="ANK" evidence="23">
    <location>
        <begin position="43"/>
        <end position="75"/>
    </location>
</feature>
<dbReference type="Pfam" id="PF22486">
    <property type="entry name" value="MATH_2"/>
    <property type="match status" value="1"/>
</dbReference>
<comment type="subunit">
    <text evidence="22">Homotetramer consisting of disulfide-linked beta subunits, or heterotetramer of two alpha and two beta subunits formed by non-covalent association of two disulfide-linked heterodimers. Interacts with MBL2 through its carbohydrate moiety. This interaction may inhibit its catalytic activity. Interacts with TSPAN8.</text>
</comment>
<dbReference type="Gene3D" id="2.60.120.200">
    <property type="match status" value="1"/>
</dbReference>
<dbReference type="PANTHER" id="PTHR10127">
    <property type="entry name" value="DISCOIDIN, CUB, EGF, LAMININ , AND ZINC METALLOPROTEASE DOMAIN CONTAINING"/>
    <property type="match status" value="1"/>
</dbReference>
<evidence type="ECO:0000256" key="6">
    <source>
        <dbReference type="ARBA" id="ARBA00022553"/>
    </source>
</evidence>
<name>A0A091E127_FUKDA</name>
<dbReference type="SUPFAM" id="SSF49899">
    <property type="entry name" value="Concanavalin A-like lectins/glucanases"/>
    <property type="match status" value="1"/>
</dbReference>
<dbReference type="FunFam" id="3.40.390.10:FF:000015">
    <property type="entry name" value="Meprin A subunit"/>
    <property type="match status" value="1"/>
</dbReference>
<dbReference type="GO" id="GO:0004222">
    <property type="term" value="F:metalloendopeptidase activity"/>
    <property type="evidence" value="ECO:0007669"/>
    <property type="project" value="UniProtKB-UniRule"/>
</dbReference>
<evidence type="ECO:0000256" key="5">
    <source>
        <dbReference type="ARBA" id="ARBA00022536"/>
    </source>
</evidence>
<keyword evidence="13 28" id="KW-1133">Transmembrane helix</keyword>
<keyword evidence="8 28" id="KW-0812">Transmembrane</keyword>